<dbReference type="RefSeq" id="WP_087033528.1">
    <property type="nucleotide sequence ID" value="NZ_FJNE01000005.1"/>
</dbReference>
<sequence length="199" mass="22254">MKLIGIVGTNSDQSTNRKLLQFIQKHFADKAEIEICEIKGLPAFNEPKDKTAPAGIQELAEKIEAADGVIISTPEYDHSIPAALKSVIEWLSYSVQPFIDKPVMITGASHGSLGSSRAQAHLRQILDAPELKARIMPSAEFLLGRSLQAFDEEGNLVDREKIAELEDCFEEFVLFVEITNALLKEHHIRKVQNKDFSWK</sequence>
<dbReference type="GO" id="GO:0016491">
    <property type="term" value="F:oxidoreductase activity"/>
    <property type="evidence" value="ECO:0007669"/>
    <property type="project" value="InterPro"/>
</dbReference>
<dbReference type="OrthoDB" id="9812295at2"/>
<gene>
    <name evidence="2" type="ORF">Tpal_1916</name>
</gene>
<dbReference type="EMBL" id="FJNE01000005">
    <property type="protein sequence ID" value="CZQ95603.1"/>
    <property type="molecule type" value="Genomic_DNA"/>
</dbReference>
<dbReference type="InterPro" id="IPR005025">
    <property type="entry name" value="FMN_Rdtase-like_dom"/>
</dbReference>
<dbReference type="InterPro" id="IPR029039">
    <property type="entry name" value="Flavoprotein-like_sf"/>
</dbReference>
<evidence type="ECO:0000313" key="3">
    <source>
        <dbReference type="Proteomes" id="UP000242754"/>
    </source>
</evidence>
<dbReference type="PANTHER" id="PTHR30543:SF21">
    <property type="entry name" value="NAD(P)H-DEPENDENT FMN REDUCTASE LOT6"/>
    <property type="match status" value="1"/>
</dbReference>
<dbReference type="STRING" id="140314.SAMN04488076_11148"/>
<dbReference type="Pfam" id="PF03358">
    <property type="entry name" value="FMN_red"/>
    <property type="match status" value="1"/>
</dbReference>
<organism evidence="2 3">
    <name type="scientific">Trichococcus palustris</name>
    <dbReference type="NCBI Taxonomy" id="140314"/>
    <lineage>
        <taxon>Bacteria</taxon>
        <taxon>Bacillati</taxon>
        <taxon>Bacillota</taxon>
        <taxon>Bacilli</taxon>
        <taxon>Lactobacillales</taxon>
        <taxon>Carnobacteriaceae</taxon>
        <taxon>Trichococcus</taxon>
    </lineage>
</organism>
<proteinExistence type="predicted"/>
<dbReference type="Proteomes" id="UP000242754">
    <property type="component" value="Unassembled WGS sequence"/>
</dbReference>
<dbReference type="PANTHER" id="PTHR30543">
    <property type="entry name" value="CHROMATE REDUCTASE"/>
    <property type="match status" value="1"/>
</dbReference>
<evidence type="ECO:0000313" key="2">
    <source>
        <dbReference type="EMBL" id="CZQ95603.1"/>
    </source>
</evidence>
<dbReference type="Gene3D" id="3.40.50.360">
    <property type="match status" value="1"/>
</dbReference>
<reference evidence="2 3" key="1">
    <citation type="submission" date="2016-02" db="EMBL/GenBank/DDBJ databases">
        <authorList>
            <person name="Wen L."/>
            <person name="He K."/>
            <person name="Yang H."/>
        </authorList>
    </citation>
    <scope>NUCLEOTIDE SEQUENCE [LARGE SCALE GENOMIC DNA]</scope>
    <source>
        <strain evidence="2">Trichococcus palustris</strain>
    </source>
</reference>
<keyword evidence="3" id="KW-1185">Reference proteome</keyword>
<feature type="domain" description="NADPH-dependent FMN reductase-like" evidence="1">
    <location>
        <begin position="1"/>
        <end position="145"/>
    </location>
</feature>
<dbReference type="GO" id="GO:0005829">
    <property type="term" value="C:cytosol"/>
    <property type="evidence" value="ECO:0007669"/>
    <property type="project" value="TreeGrafter"/>
</dbReference>
<dbReference type="GO" id="GO:0010181">
    <property type="term" value="F:FMN binding"/>
    <property type="evidence" value="ECO:0007669"/>
    <property type="project" value="TreeGrafter"/>
</dbReference>
<protein>
    <submittedName>
        <fullName evidence="2">Nadph-dependent fmn reductase</fullName>
    </submittedName>
</protein>
<name>A0A143YPE6_9LACT</name>
<accession>A0A143YPE6</accession>
<evidence type="ECO:0000259" key="1">
    <source>
        <dbReference type="Pfam" id="PF03358"/>
    </source>
</evidence>
<dbReference type="SUPFAM" id="SSF52218">
    <property type="entry name" value="Flavoproteins"/>
    <property type="match status" value="1"/>
</dbReference>
<dbReference type="AlphaFoldDB" id="A0A143YPE6"/>
<dbReference type="InterPro" id="IPR050712">
    <property type="entry name" value="NAD(P)H-dep_reductase"/>
</dbReference>